<name>A0A955RJY4_9BACT</name>
<evidence type="ECO:0000313" key="2">
    <source>
        <dbReference type="EMBL" id="MCA9385226.1"/>
    </source>
</evidence>
<reference evidence="2" key="1">
    <citation type="submission" date="2020-04" db="EMBL/GenBank/DDBJ databases">
        <authorList>
            <person name="Zhang T."/>
        </authorList>
    </citation>
    <scope>NUCLEOTIDE SEQUENCE</scope>
    <source>
        <strain evidence="2">HKST-UBA11</strain>
    </source>
</reference>
<dbReference type="SUPFAM" id="SSF82771">
    <property type="entry name" value="GIY-YIG endonuclease"/>
    <property type="match status" value="1"/>
</dbReference>
<dbReference type="InterPro" id="IPR035901">
    <property type="entry name" value="GIY-YIG_endonuc_sf"/>
</dbReference>
<proteinExistence type="predicted"/>
<feature type="domain" description="GIY-YIG" evidence="1">
    <location>
        <begin position="1"/>
        <end position="50"/>
    </location>
</feature>
<organism evidence="2 3">
    <name type="scientific">Candidatus Dojkabacteria bacterium</name>
    <dbReference type="NCBI Taxonomy" id="2099670"/>
    <lineage>
        <taxon>Bacteria</taxon>
        <taxon>Candidatus Dojkabacteria</taxon>
    </lineage>
</organism>
<dbReference type="AlphaFoldDB" id="A0A955RJY4"/>
<accession>A0A955RJY4</accession>
<dbReference type="InterPro" id="IPR000305">
    <property type="entry name" value="GIY-YIG_endonuc"/>
</dbReference>
<gene>
    <name evidence="2" type="ORF">KC717_01115</name>
</gene>
<dbReference type="Proteomes" id="UP000754563">
    <property type="component" value="Unassembled WGS sequence"/>
</dbReference>
<sequence length="67" mass="8262">MFFVYILYSVSIDRYYIGQTKDIPTRLEFHRLETTRYTSQTDDWELLYEESFLVRLLNPFLIKSSLW</sequence>
<comment type="caution">
    <text evidence="2">The sequence shown here is derived from an EMBL/GenBank/DDBJ whole genome shotgun (WGS) entry which is preliminary data.</text>
</comment>
<dbReference type="Pfam" id="PF01541">
    <property type="entry name" value="GIY-YIG"/>
    <property type="match status" value="1"/>
</dbReference>
<dbReference type="EMBL" id="JAGQLH010000008">
    <property type="protein sequence ID" value="MCA9385226.1"/>
    <property type="molecule type" value="Genomic_DNA"/>
</dbReference>
<reference evidence="2" key="2">
    <citation type="journal article" date="2021" name="Microbiome">
        <title>Successional dynamics and alternative stable states in a saline activated sludge microbial community over 9 years.</title>
        <authorList>
            <person name="Wang Y."/>
            <person name="Ye J."/>
            <person name="Ju F."/>
            <person name="Liu L."/>
            <person name="Boyd J.A."/>
            <person name="Deng Y."/>
            <person name="Parks D.H."/>
            <person name="Jiang X."/>
            <person name="Yin X."/>
            <person name="Woodcroft B.J."/>
            <person name="Tyson G.W."/>
            <person name="Hugenholtz P."/>
            <person name="Polz M.F."/>
            <person name="Zhang T."/>
        </authorList>
    </citation>
    <scope>NUCLEOTIDE SEQUENCE</scope>
    <source>
        <strain evidence="2">HKST-UBA11</strain>
    </source>
</reference>
<protein>
    <submittedName>
        <fullName evidence="2">GIY-YIG nuclease family protein</fullName>
    </submittedName>
</protein>
<dbReference type="Gene3D" id="3.40.1440.10">
    <property type="entry name" value="GIY-YIG endonuclease"/>
    <property type="match status" value="1"/>
</dbReference>
<evidence type="ECO:0000313" key="3">
    <source>
        <dbReference type="Proteomes" id="UP000754563"/>
    </source>
</evidence>
<evidence type="ECO:0000259" key="1">
    <source>
        <dbReference type="Pfam" id="PF01541"/>
    </source>
</evidence>